<accession>A0A7Y9GL67</accession>
<feature type="transmembrane region" description="Helical" evidence="9">
    <location>
        <begin position="305"/>
        <end position="324"/>
    </location>
</feature>
<keyword evidence="5 9" id="KW-0812">Transmembrane</keyword>
<reference evidence="10 11" key="1">
    <citation type="submission" date="2020-07" db="EMBL/GenBank/DDBJ databases">
        <title>Sequencing the genomes of 1000 actinobacteria strains.</title>
        <authorList>
            <person name="Klenk H.-P."/>
        </authorList>
    </citation>
    <scope>NUCLEOTIDE SEQUENCE [LARGE SCALE GENOMIC DNA]</scope>
    <source>
        <strain evidence="10 11">DSM 24662</strain>
    </source>
</reference>
<dbReference type="Pfam" id="PF02653">
    <property type="entry name" value="BPD_transp_2"/>
    <property type="match status" value="1"/>
</dbReference>
<comment type="subcellular location">
    <subcellularLocation>
        <location evidence="1">Cell membrane</location>
        <topology evidence="1">Multi-pass membrane protein</topology>
    </subcellularLocation>
</comment>
<evidence type="ECO:0000256" key="5">
    <source>
        <dbReference type="ARBA" id="ARBA00022692"/>
    </source>
</evidence>
<feature type="transmembrane region" description="Helical" evidence="9">
    <location>
        <begin position="29"/>
        <end position="48"/>
    </location>
</feature>
<evidence type="ECO:0000256" key="3">
    <source>
        <dbReference type="ARBA" id="ARBA00022475"/>
    </source>
</evidence>
<dbReference type="PANTHER" id="PTHR32196">
    <property type="entry name" value="ABC TRANSPORTER PERMEASE PROTEIN YPHD-RELATED-RELATED"/>
    <property type="match status" value="1"/>
</dbReference>
<evidence type="ECO:0000313" key="11">
    <source>
        <dbReference type="Proteomes" id="UP000576969"/>
    </source>
</evidence>
<proteinExistence type="predicted"/>
<keyword evidence="2" id="KW-0813">Transport</keyword>
<evidence type="ECO:0000256" key="7">
    <source>
        <dbReference type="ARBA" id="ARBA00023136"/>
    </source>
</evidence>
<protein>
    <recommendedName>
        <fullName evidence="8">Autoinducer 2 import system permease protein LsrD</fullName>
    </recommendedName>
</protein>
<keyword evidence="4" id="KW-0997">Cell inner membrane</keyword>
<evidence type="ECO:0000256" key="9">
    <source>
        <dbReference type="SAM" id="Phobius"/>
    </source>
</evidence>
<keyword evidence="3" id="KW-1003">Cell membrane</keyword>
<evidence type="ECO:0000313" key="10">
    <source>
        <dbReference type="EMBL" id="NYE18514.1"/>
    </source>
</evidence>
<feature type="transmembrane region" description="Helical" evidence="9">
    <location>
        <begin position="176"/>
        <end position="197"/>
    </location>
</feature>
<organism evidence="10 11">
    <name type="scientific">Microbacterium immunditiarum</name>
    <dbReference type="NCBI Taxonomy" id="337480"/>
    <lineage>
        <taxon>Bacteria</taxon>
        <taxon>Bacillati</taxon>
        <taxon>Actinomycetota</taxon>
        <taxon>Actinomycetes</taxon>
        <taxon>Micrococcales</taxon>
        <taxon>Microbacteriaceae</taxon>
        <taxon>Microbacterium</taxon>
    </lineage>
</organism>
<name>A0A7Y9GL67_9MICO</name>
<dbReference type="InterPro" id="IPR001851">
    <property type="entry name" value="ABC_transp_permease"/>
</dbReference>
<keyword evidence="6 9" id="KW-1133">Transmembrane helix</keyword>
<evidence type="ECO:0000256" key="6">
    <source>
        <dbReference type="ARBA" id="ARBA00022989"/>
    </source>
</evidence>
<evidence type="ECO:0000256" key="4">
    <source>
        <dbReference type="ARBA" id="ARBA00022519"/>
    </source>
</evidence>
<feature type="transmembrane region" description="Helical" evidence="9">
    <location>
        <begin position="259"/>
        <end position="276"/>
    </location>
</feature>
<keyword evidence="11" id="KW-1185">Reference proteome</keyword>
<dbReference type="Proteomes" id="UP000576969">
    <property type="component" value="Unassembled WGS sequence"/>
</dbReference>
<evidence type="ECO:0000256" key="1">
    <source>
        <dbReference type="ARBA" id="ARBA00004651"/>
    </source>
</evidence>
<feature type="transmembrane region" description="Helical" evidence="9">
    <location>
        <begin position="109"/>
        <end position="131"/>
    </location>
</feature>
<evidence type="ECO:0000256" key="2">
    <source>
        <dbReference type="ARBA" id="ARBA00022448"/>
    </source>
</evidence>
<sequence length="331" mass="33234">MTTLDQTPQTSTPGAAGAFVGRVVRHPSFPAFIGMIAAWLAIVALSSGRGWWDTFSAAAIVGTILLIAGLGQMFVITGGNGGIDLSVSYVMTLSAFFACDVMGGQDANLVPGILAGIAAGVAAGLVNALLIELVGMPPLVGTLAVGFTLQTITLIYSGSVVGVSSPALRAFTTAHWGPIPVIGIFGVVVAVLAYVVLKRTSYGRRIEAVGQNAIAAGLAGTRPSLIRASTFVLSGGLAGLAGVLAAAYAGGAARNLGDNYQLASIAVVVIGGTLIAGGRGLVSGVWAGAVLLTLLSTLGNVTRLAAGWQFVIQGILIVLVLALARTPGSRR</sequence>
<dbReference type="CDD" id="cd06579">
    <property type="entry name" value="TM_PBP1_transp_AraH_like"/>
    <property type="match status" value="1"/>
</dbReference>
<gene>
    <name evidence="10" type="ORF">BJ991_000542</name>
</gene>
<dbReference type="GO" id="GO:0022857">
    <property type="term" value="F:transmembrane transporter activity"/>
    <property type="evidence" value="ECO:0007669"/>
    <property type="project" value="InterPro"/>
</dbReference>
<evidence type="ECO:0000256" key="8">
    <source>
        <dbReference type="ARBA" id="ARBA00039381"/>
    </source>
</evidence>
<keyword evidence="7 9" id="KW-0472">Membrane</keyword>
<feature type="transmembrane region" description="Helical" evidence="9">
    <location>
        <begin position="231"/>
        <end position="253"/>
    </location>
</feature>
<feature type="transmembrane region" description="Helical" evidence="9">
    <location>
        <begin position="54"/>
        <end position="76"/>
    </location>
</feature>
<dbReference type="RefSeq" id="WP_179487221.1">
    <property type="nucleotide sequence ID" value="NZ_JACCBV010000001.1"/>
</dbReference>
<comment type="caution">
    <text evidence="10">The sequence shown here is derived from an EMBL/GenBank/DDBJ whole genome shotgun (WGS) entry which is preliminary data.</text>
</comment>
<dbReference type="AlphaFoldDB" id="A0A7Y9GL67"/>
<feature type="transmembrane region" description="Helical" evidence="9">
    <location>
        <begin position="138"/>
        <end position="156"/>
    </location>
</feature>
<dbReference type="GO" id="GO:0005886">
    <property type="term" value="C:plasma membrane"/>
    <property type="evidence" value="ECO:0007669"/>
    <property type="project" value="UniProtKB-SubCell"/>
</dbReference>
<dbReference type="PANTHER" id="PTHR32196:SF71">
    <property type="entry name" value="AUTOINDUCER 2 IMPORT SYSTEM PERMEASE PROTEIN LSRD"/>
    <property type="match status" value="1"/>
</dbReference>
<dbReference type="EMBL" id="JACCBV010000001">
    <property type="protein sequence ID" value="NYE18514.1"/>
    <property type="molecule type" value="Genomic_DNA"/>
</dbReference>
<feature type="transmembrane region" description="Helical" evidence="9">
    <location>
        <begin position="281"/>
        <end position="299"/>
    </location>
</feature>